<comment type="function">
    <text evidence="4 6">Binds together with bS18 to 16S ribosomal RNA.</text>
</comment>
<keyword evidence="3 6" id="KW-0687">Ribonucleoprotein</keyword>
<keyword evidence="6" id="KW-0694">RNA-binding</keyword>
<dbReference type="GO" id="GO:0005737">
    <property type="term" value="C:cytoplasm"/>
    <property type="evidence" value="ECO:0007669"/>
    <property type="project" value="UniProtKB-ARBA"/>
</dbReference>
<dbReference type="SUPFAM" id="SSF54995">
    <property type="entry name" value="Ribosomal protein S6"/>
    <property type="match status" value="1"/>
</dbReference>
<dbReference type="InterPro" id="IPR014717">
    <property type="entry name" value="Transl_elong_EF1B/ribsomal_bS6"/>
</dbReference>
<dbReference type="Gene3D" id="3.30.70.60">
    <property type="match status" value="1"/>
</dbReference>
<dbReference type="GO" id="GO:0006412">
    <property type="term" value="P:translation"/>
    <property type="evidence" value="ECO:0007669"/>
    <property type="project" value="UniProtKB-UniRule"/>
</dbReference>
<dbReference type="GO" id="GO:0070181">
    <property type="term" value="F:small ribosomal subunit rRNA binding"/>
    <property type="evidence" value="ECO:0007669"/>
    <property type="project" value="TreeGrafter"/>
</dbReference>
<organism evidence="8 9">
    <name type="scientific">Thermodesulforhabdus norvegica</name>
    <dbReference type="NCBI Taxonomy" id="39841"/>
    <lineage>
        <taxon>Bacteria</taxon>
        <taxon>Pseudomonadati</taxon>
        <taxon>Thermodesulfobacteriota</taxon>
        <taxon>Syntrophobacteria</taxon>
        <taxon>Syntrophobacterales</taxon>
        <taxon>Thermodesulforhabdaceae</taxon>
        <taxon>Thermodesulforhabdus</taxon>
    </lineage>
</organism>
<dbReference type="EMBL" id="FOUU01000005">
    <property type="protein sequence ID" value="SFM85433.1"/>
    <property type="molecule type" value="Genomic_DNA"/>
</dbReference>
<gene>
    <name evidence="6" type="primary">rpsF</name>
    <name evidence="8" type="ORF">SAMN05660836_01715</name>
</gene>
<sequence>MFLRKYEVFFIVDPDLSDEETRDLETKLTDIVVREGGRVLNYASWGKRKLAYPVKKRDRGHYFLMEIAAGPELPTELERNMRIDERVLKFITVKLDDRFDPDKEQTDAAGEEKTEKSPVAESQESPEVTVESDESDQEQDEEKVE</sequence>
<keyword evidence="6" id="KW-0699">rRNA-binding</keyword>
<protein>
    <recommendedName>
        <fullName evidence="5 6">Small ribosomal subunit protein bS6</fullName>
    </recommendedName>
</protein>
<dbReference type="InterPro" id="IPR020814">
    <property type="entry name" value="Ribosomal_S6_plastid/chlpt"/>
</dbReference>
<name>A0A1I4U9N5_9BACT</name>
<evidence type="ECO:0000313" key="9">
    <source>
        <dbReference type="Proteomes" id="UP000199611"/>
    </source>
</evidence>
<feature type="region of interest" description="Disordered" evidence="7">
    <location>
        <begin position="100"/>
        <end position="145"/>
    </location>
</feature>
<feature type="compositionally biased region" description="Acidic residues" evidence="7">
    <location>
        <begin position="130"/>
        <end position="145"/>
    </location>
</feature>
<dbReference type="HAMAP" id="MF_00360">
    <property type="entry name" value="Ribosomal_bS6"/>
    <property type="match status" value="1"/>
</dbReference>
<keyword evidence="2 6" id="KW-0689">Ribosomal protein</keyword>
<evidence type="ECO:0000256" key="5">
    <source>
        <dbReference type="ARBA" id="ARBA00035294"/>
    </source>
</evidence>
<dbReference type="PANTHER" id="PTHR21011:SF1">
    <property type="entry name" value="SMALL RIBOSOMAL SUBUNIT PROTEIN BS6M"/>
    <property type="match status" value="1"/>
</dbReference>
<accession>A0A1I4U9N5</accession>
<keyword evidence="9" id="KW-1185">Reference proteome</keyword>
<dbReference type="NCBIfam" id="TIGR00166">
    <property type="entry name" value="S6"/>
    <property type="match status" value="1"/>
</dbReference>
<evidence type="ECO:0000256" key="1">
    <source>
        <dbReference type="ARBA" id="ARBA00009512"/>
    </source>
</evidence>
<dbReference type="PANTHER" id="PTHR21011">
    <property type="entry name" value="MITOCHONDRIAL 28S RIBOSOMAL PROTEIN S6"/>
    <property type="match status" value="1"/>
</dbReference>
<proteinExistence type="inferred from homology"/>
<dbReference type="RefSeq" id="WP_093395018.1">
    <property type="nucleotide sequence ID" value="NZ_FOUU01000005.1"/>
</dbReference>
<comment type="similarity">
    <text evidence="1 6">Belongs to the bacterial ribosomal protein bS6 family.</text>
</comment>
<feature type="compositionally biased region" description="Basic and acidic residues" evidence="7">
    <location>
        <begin position="100"/>
        <end position="118"/>
    </location>
</feature>
<dbReference type="Pfam" id="PF01250">
    <property type="entry name" value="Ribosomal_S6"/>
    <property type="match status" value="1"/>
</dbReference>
<evidence type="ECO:0000256" key="3">
    <source>
        <dbReference type="ARBA" id="ARBA00023274"/>
    </source>
</evidence>
<dbReference type="CDD" id="cd00473">
    <property type="entry name" value="bS6"/>
    <property type="match status" value="1"/>
</dbReference>
<dbReference type="GO" id="GO:0005840">
    <property type="term" value="C:ribosome"/>
    <property type="evidence" value="ECO:0007669"/>
    <property type="project" value="UniProtKB-KW"/>
</dbReference>
<dbReference type="GO" id="GO:1990904">
    <property type="term" value="C:ribonucleoprotein complex"/>
    <property type="evidence" value="ECO:0007669"/>
    <property type="project" value="UniProtKB-KW"/>
</dbReference>
<evidence type="ECO:0000256" key="2">
    <source>
        <dbReference type="ARBA" id="ARBA00022980"/>
    </source>
</evidence>
<evidence type="ECO:0000313" key="8">
    <source>
        <dbReference type="EMBL" id="SFM85433.1"/>
    </source>
</evidence>
<evidence type="ECO:0000256" key="4">
    <source>
        <dbReference type="ARBA" id="ARBA00035104"/>
    </source>
</evidence>
<dbReference type="OrthoDB" id="9812702at2"/>
<dbReference type="InterPro" id="IPR035980">
    <property type="entry name" value="Ribosomal_bS6_sf"/>
</dbReference>
<evidence type="ECO:0000256" key="6">
    <source>
        <dbReference type="HAMAP-Rule" id="MF_00360"/>
    </source>
</evidence>
<dbReference type="InterPro" id="IPR000529">
    <property type="entry name" value="Ribosomal_bS6"/>
</dbReference>
<evidence type="ECO:0000256" key="7">
    <source>
        <dbReference type="SAM" id="MobiDB-lite"/>
    </source>
</evidence>
<dbReference type="GO" id="GO:0003735">
    <property type="term" value="F:structural constituent of ribosome"/>
    <property type="evidence" value="ECO:0007669"/>
    <property type="project" value="InterPro"/>
</dbReference>
<dbReference type="AlphaFoldDB" id="A0A1I4U9N5"/>
<reference evidence="8 9" key="1">
    <citation type="submission" date="2016-10" db="EMBL/GenBank/DDBJ databases">
        <authorList>
            <person name="de Groot N.N."/>
        </authorList>
    </citation>
    <scope>NUCLEOTIDE SEQUENCE [LARGE SCALE GENOMIC DNA]</scope>
    <source>
        <strain evidence="8 9">DSM 9990</strain>
    </source>
</reference>
<dbReference type="Proteomes" id="UP000199611">
    <property type="component" value="Unassembled WGS sequence"/>
</dbReference>
<dbReference type="STRING" id="39841.SAMN05660836_01715"/>